<accession>A0A1I2ZBU3</accession>
<organism evidence="1 2">
    <name type="scientific">Modicisalibacter xianhensis</name>
    <dbReference type="NCBI Taxonomy" id="442341"/>
    <lineage>
        <taxon>Bacteria</taxon>
        <taxon>Pseudomonadati</taxon>
        <taxon>Pseudomonadota</taxon>
        <taxon>Gammaproteobacteria</taxon>
        <taxon>Oceanospirillales</taxon>
        <taxon>Halomonadaceae</taxon>
        <taxon>Modicisalibacter</taxon>
    </lineage>
</organism>
<evidence type="ECO:0000313" key="2">
    <source>
        <dbReference type="Proteomes" id="UP000199040"/>
    </source>
</evidence>
<gene>
    <name evidence="1" type="ORF">SAMN04487959_10332</name>
</gene>
<protein>
    <submittedName>
        <fullName evidence="1">Uncharacterized protein</fullName>
    </submittedName>
</protein>
<sequence>MQLQGGSVPTSLLPFVSPPGKKLPNIPLNSVTKSTITGFLRSESCVNSYALNCRIVTNAALSWCTAITHGIG</sequence>
<keyword evidence="2" id="KW-1185">Reference proteome</keyword>
<dbReference type="EMBL" id="FOPY01000003">
    <property type="protein sequence ID" value="SFH35328.1"/>
    <property type="molecule type" value="Genomic_DNA"/>
</dbReference>
<reference evidence="1 2" key="1">
    <citation type="submission" date="2016-10" db="EMBL/GenBank/DDBJ databases">
        <authorList>
            <person name="de Groot N.N."/>
        </authorList>
    </citation>
    <scope>NUCLEOTIDE SEQUENCE [LARGE SCALE GENOMIC DNA]</scope>
    <source>
        <strain evidence="1 2">CGMCC 1.6848</strain>
    </source>
</reference>
<name>A0A1I2ZBU3_9GAMM</name>
<dbReference type="AlphaFoldDB" id="A0A1I2ZBU3"/>
<dbReference type="Proteomes" id="UP000199040">
    <property type="component" value="Unassembled WGS sequence"/>
</dbReference>
<proteinExistence type="predicted"/>
<evidence type="ECO:0000313" key="1">
    <source>
        <dbReference type="EMBL" id="SFH35328.1"/>
    </source>
</evidence>
<dbReference type="STRING" id="442341.SAMN04487959_10332"/>